<organism evidence="1 2">
    <name type="scientific">Solanum verrucosum</name>
    <dbReference type="NCBI Taxonomy" id="315347"/>
    <lineage>
        <taxon>Eukaryota</taxon>
        <taxon>Viridiplantae</taxon>
        <taxon>Streptophyta</taxon>
        <taxon>Embryophyta</taxon>
        <taxon>Tracheophyta</taxon>
        <taxon>Spermatophyta</taxon>
        <taxon>Magnoliopsida</taxon>
        <taxon>eudicotyledons</taxon>
        <taxon>Gunneridae</taxon>
        <taxon>Pentapetalae</taxon>
        <taxon>asterids</taxon>
        <taxon>lamiids</taxon>
        <taxon>Solanales</taxon>
        <taxon>Solanaceae</taxon>
        <taxon>Solanoideae</taxon>
        <taxon>Solaneae</taxon>
        <taxon>Solanum</taxon>
    </lineage>
</organism>
<proteinExistence type="predicted"/>
<evidence type="ECO:0000313" key="1">
    <source>
        <dbReference type="EMBL" id="WMV57435.1"/>
    </source>
</evidence>
<accession>A0AAF0V3Z2</accession>
<evidence type="ECO:0000313" key="2">
    <source>
        <dbReference type="Proteomes" id="UP001234989"/>
    </source>
</evidence>
<reference evidence="1" key="1">
    <citation type="submission" date="2023-08" db="EMBL/GenBank/DDBJ databases">
        <title>A de novo genome assembly of Solanum verrucosum Schlechtendal, a Mexican diploid species geographically isolated from the other diploid A-genome species in potato relatives.</title>
        <authorList>
            <person name="Hosaka K."/>
        </authorList>
    </citation>
    <scope>NUCLEOTIDE SEQUENCE</scope>
    <source>
        <tissue evidence="1">Young leaves</tissue>
    </source>
</reference>
<gene>
    <name evidence="1" type="ORF">MTR67_050820</name>
</gene>
<keyword evidence="2" id="KW-1185">Reference proteome</keyword>
<dbReference type="AlphaFoldDB" id="A0AAF0V3Z2"/>
<protein>
    <submittedName>
        <fullName evidence="1">Uncharacterized protein</fullName>
    </submittedName>
</protein>
<sequence>MERSTRILKVDSHKQINSPWTPQTSRLECIHYLLLTHEPPHIVAGTVAGIYNIFSSFRKTKEPWGS</sequence>
<name>A0AAF0V3Z2_SOLVR</name>
<dbReference type="Proteomes" id="UP001234989">
    <property type="component" value="Chromosome 12"/>
</dbReference>
<dbReference type="EMBL" id="CP133623">
    <property type="protein sequence ID" value="WMV57435.1"/>
    <property type="molecule type" value="Genomic_DNA"/>
</dbReference>